<name>A0A517LAM8_9PEZI</name>
<evidence type="ECO:0000313" key="3">
    <source>
        <dbReference type="Proteomes" id="UP000316270"/>
    </source>
</evidence>
<dbReference type="AlphaFoldDB" id="A0A517LAM8"/>
<protein>
    <submittedName>
        <fullName evidence="2">Uncharacterized protein</fullName>
    </submittedName>
</protein>
<keyword evidence="3" id="KW-1185">Reference proteome</keyword>
<feature type="region of interest" description="Disordered" evidence="1">
    <location>
        <begin position="1"/>
        <end position="57"/>
    </location>
</feature>
<sequence length="303" mass="35209">MSNPENRIVRAATREKRKVPDGGPRPSRPTKRKKTKATGLQDSDEEDAQMPDDWDPELLWDQDEFPRDIDCHYFHINFSEGIGKVLETKQSFIPAGTLLWVERSLFQNFKDWPETGTKADPGETKKRYRERIVEQVWNRFSEEDKDIFTNFHWYDQAMEGNSEFTGDDMASRIDANAGADNGSRGKMKLMKETLPKRNDGEKWEEMAEEFDEDVNEYIRLCKNQHLLSMTLAAHKRAAEVYKKAGREADDETAIDRSDVDREKEHVYGQIETRRVLYGLSDPILQRLMKTINSIDQGGKKARK</sequence>
<feature type="compositionally biased region" description="Acidic residues" evidence="1">
    <location>
        <begin position="42"/>
        <end position="57"/>
    </location>
</feature>
<dbReference type="Proteomes" id="UP000316270">
    <property type="component" value="Chromosome 8"/>
</dbReference>
<gene>
    <name evidence="2" type="ORF">FKW77_003008</name>
</gene>
<organism evidence="2 3">
    <name type="scientific">Venturia effusa</name>
    <dbReference type="NCBI Taxonomy" id="50376"/>
    <lineage>
        <taxon>Eukaryota</taxon>
        <taxon>Fungi</taxon>
        <taxon>Dikarya</taxon>
        <taxon>Ascomycota</taxon>
        <taxon>Pezizomycotina</taxon>
        <taxon>Dothideomycetes</taxon>
        <taxon>Pleosporomycetidae</taxon>
        <taxon>Venturiales</taxon>
        <taxon>Venturiaceae</taxon>
        <taxon>Venturia</taxon>
    </lineage>
</organism>
<dbReference type="EMBL" id="CP042192">
    <property type="protein sequence ID" value="QDS72678.1"/>
    <property type="molecule type" value="Genomic_DNA"/>
</dbReference>
<reference evidence="2 3" key="1">
    <citation type="submission" date="2019-07" db="EMBL/GenBank/DDBJ databases">
        <title>Finished genome of Venturia effusa.</title>
        <authorList>
            <person name="Young C.A."/>
            <person name="Cox M.P."/>
            <person name="Ganley A.R.D."/>
            <person name="David W.J."/>
        </authorList>
    </citation>
    <scope>NUCLEOTIDE SEQUENCE [LARGE SCALE GENOMIC DNA]</scope>
    <source>
        <strain evidence="3">albino</strain>
    </source>
</reference>
<proteinExistence type="predicted"/>
<evidence type="ECO:0000313" key="2">
    <source>
        <dbReference type="EMBL" id="QDS72678.1"/>
    </source>
</evidence>
<evidence type="ECO:0000256" key="1">
    <source>
        <dbReference type="SAM" id="MobiDB-lite"/>
    </source>
</evidence>
<accession>A0A517LAM8</accession>